<feature type="region of interest" description="Disordered" evidence="6">
    <location>
        <begin position="416"/>
        <end position="436"/>
    </location>
</feature>
<evidence type="ECO:0000256" key="6">
    <source>
        <dbReference type="SAM" id="MobiDB-lite"/>
    </source>
</evidence>
<keyword evidence="2" id="KW-0812">Transmembrane</keyword>
<dbReference type="AlphaFoldDB" id="A0A5C4JQ78"/>
<keyword evidence="3" id="KW-1133">Transmembrane helix</keyword>
<accession>A0A5C4JQ78</accession>
<feature type="coiled-coil region" evidence="5">
    <location>
        <begin position="145"/>
        <end position="237"/>
    </location>
</feature>
<dbReference type="Gene3D" id="1.10.287.1490">
    <property type="match status" value="1"/>
</dbReference>
<dbReference type="EMBL" id="VCLB01000006">
    <property type="protein sequence ID" value="TNB47543.1"/>
    <property type="molecule type" value="Genomic_DNA"/>
</dbReference>
<dbReference type="OrthoDB" id="8480612at2"/>
<keyword evidence="5" id="KW-0175">Coiled coil</keyword>
<evidence type="ECO:0000313" key="7">
    <source>
        <dbReference type="EMBL" id="TNB47543.1"/>
    </source>
</evidence>
<dbReference type="InterPro" id="IPR019133">
    <property type="entry name" value="MIC60"/>
</dbReference>
<feature type="compositionally biased region" description="Acidic residues" evidence="6">
    <location>
        <begin position="62"/>
        <end position="76"/>
    </location>
</feature>
<dbReference type="RefSeq" id="WP_138748704.1">
    <property type="nucleotide sequence ID" value="NZ_VCLB01000006.1"/>
</dbReference>
<keyword evidence="8" id="KW-1185">Reference proteome</keyword>
<proteinExistence type="predicted"/>
<feature type="compositionally biased region" description="Low complexity" evidence="6">
    <location>
        <begin position="43"/>
        <end position="54"/>
    </location>
</feature>
<dbReference type="GO" id="GO:0016020">
    <property type="term" value="C:membrane"/>
    <property type="evidence" value="ECO:0007669"/>
    <property type="project" value="UniProtKB-SubCell"/>
</dbReference>
<evidence type="ECO:0008006" key="9">
    <source>
        <dbReference type="Google" id="ProtNLM"/>
    </source>
</evidence>
<evidence type="ECO:0000256" key="1">
    <source>
        <dbReference type="ARBA" id="ARBA00004370"/>
    </source>
</evidence>
<evidence type="ECO:0000256" key="3">
    <source>
        <dbReference type="ARBA" id="ARBA00022989"/>
    </source>
</evidence>
<comment type="caution">
    <text evidence="7">The sequence shown here is derived from an EMBL/GenBank/DDBJ whole genome shotgun (WGS) entry which is preliminary data.</text>
</comment>
<name>A0A5C4JQ78_9HYPH</name>
<evidence type="ECO:0000256" key="5">
    <source>
        <dbReference type="SAM" id="Coils"/>
    </source>
</evidence>
<protein>
    <recommendedName>
        <fullName evidence="9">Mitochondrial inner membrane protein</fullName>
    </recommendedName>
</protein>
<reference evidence="7 8" key="1">
    <citation type="submission" date="2019-06" db="EMBL/GenBank/DDBJ databases">
        <title>Martelella lutilitoris sp. nov., isolated from a tidal mudflat.</title>
        <authorList>
            <person name="Kim Y.-J."/>
        </authorList>
    </citation>
    <scope>NUCLEOTIDE SEQUENCE [LARGE SCALE GENOMIC DNA]</scope>
    <source>
        <strain evidence="7 8">GH2-6</strain>
    </source>
</reference>
<gene>
    <name evidence="7" type="ORF">FF124_11850</name>
</gene>
<dbReference type="Proteomes" id="UP000307874">
    <property type="component" value="Unassembled WGS sequence"/>
</dbReference>
<comment type="subcellular location">
    <subcellularLocation>
        <location evidence="1">Membrane</location>
    </subcellularLocation>
</comment>
<organism evidence="7 8">
    <name type="scientific">Martelella lutilitoris</name>
    <dbReference type="NCBI Taxonomy" id="2583532"/>
    <lineage>
        <taxon>Bacteria</taxon>
        <taxon>Pseudomonadati</taxon>
        <taxon>Pseudomonadota</taxon>
        <taxon>Alphaproteobacteria</taxon>
        <taxon>Hyphomicrobiales</taxon>
        <taxon>Aurantimonadaceae</taxon>
        <taxon>Martelella</taxon>
    </lineage>
</organism>
<keyword evidence="4" id="KW-0472">Membrane</keyword>
<feature type="region of interest" description="Disordered" evidence="6">
    <location>
        <begin position="1"/>
        <end position="117"/>
    </location>
</feature>
<sequence length="436" mass="44715">MVSDTPSQPPKNDKRDENAVTPAGEAGREPANPPVAPEENDAAVKTAMADVAAAIKRHEEHGDEEPPAETEDETDETATRAENGETASDGGIMPPPPTNEEPPEDNHRGPGAGPLLAAGLAGGVIALAGAAALFYSGVLSQTGPSARLQDELSALRQEVAALKSGDQSGAVSALQSDLSALKNRVESLSGSGGDSLSALQSQVAELQKTVQSDASQLQSLSRENDSLKSAISSDQQAIQQKLAALEQKVNTPGKDLAVARAIAAAGLKSAIDRGDDFASELSTYAEVAPQGTDLSALQSLAQEGVPTREALSEQFSALANDIIEAADQPPPDTGIFNRLVDSAKGLVNVRPVGDVEGDSVPAIVARIENDLKDGKLKQAEKEWQSLPEMAKTASATFQSALSARIKADELVSETLSSALSSTAGAPATGAATAPAN</sequence>
<evidence type="ECO:0000256" key="2">
    <source>
        <dbReference type="ARBA" id="ARBA00022692"/>
    </source>
</evidence>
<evidence type="ECO:0000256" key="4">
    <source>
        <dbReference type="ARBA" id="ARBA00023136"/>
    </source>
</evidence>
<dbReference type="Pfam" id="PF09731">
    <property type="entry name" value="Mitofilin"/>
    <property type="match status" value="1"/>
</dbReference>
<evidence type="ECO:0000313" key="8">
    <source>
        <dbReference type="Proteomes" id="UP000307874"/>
    </source>
</evidence>